<dbReference type="GO" id="GO:0016020">
    <property type="term" value="C:membrane"/>
    <property type="evidence" value="ECO:0007669"/>
    <property type="project" value="TreeGrafter"/>
</dbReference>
<dbReference type="InterPro" id="IPR000073">
    <property type="entry name" value="AB_hydrolase_1"/>
</dbReference>
<gene>
    <name evidence="2" type="ORF">BJ968_001467</name>
</gene>
<feature type="domain" description="AB hydrolase-1" evidence="1">
    <location>
        <begin position="45"/>
        <end position="144"/>
    </location>
</feature>
<keyword evidence="3" id="KW-1185">Reference proteome</keyword>
<dbReference type="AlphaFoldDB" id="A0A7Y9DJV1"/>
<reference evidence="2 3" key="1">
    <citation type="submission" date="2020-07" db="EMBL/GenBank/DDBJ databases">
        <title>Sequencing the genomes of 1000 actinobacteria strains.</title>
        <authorList>
            <person name="Klenk H.-P."/>
        </authorList>
    </citation>
    <scope>NUCLEOTIDE SEQUENCE [LARGE SCALE GENOMIC DNA]</scope>
    <source>
        <strain evidence="2 3">DSM 7487</strain>
    </source>
</reference>
<dbReference type="Pfam" id="PF00561">
    <property type="entry name" value="Abhydrolase_1"/>
    <property type="match status" value="1"/>
</dbReference>
<dbReference type="GO" id="GO:0003824">
    <property type="term" value="F:catalytic activity"/>
    <property type="evidence" value="ECO:0007669"/>
    <property type="project" value="UniProtKB-ARBA"/>
</dbReference>
<dbReference type="RefSeq" id="WP_179750562.1">
    <property type="nucleotide sequence ID" value="NZ_BAAAGN010000005.1"/>
</dbReference>
<dbReference type="EMBL" id="JACCBB010000001">
    <property type="protein sequence ID" value="NYD21927.1"/>
    <property type="molecule type" value="Genomic_DNA"/>
</dbReference>
<sequence>MEPEPLPGPAPDRTHRVGTSDGLTLVVHAWDARATDPGTGPGAHPVLLHHGFSASALVEWPRTGLVHALLTAGRRVLALDARGHGGSDKPHDPARYGEARMAADVVDVLDALDVPVVDLVGYSMGSVVSLLVASAHPGRVHRLAVGGVGAGIVEVGGVDTRALPATRLAEALRSPDPEAITDPLVRGFREFAEQTGNDLLALAAQADAVHAAPLALDRITAPTLVLAGDADPLAERPEVLAGAVPGARLQRVRGDHGQALLDPGFAASITGFLDR</sequence>
<dbReference type="PANTHER" id="PTHR43798:SF33">
    <property type="entry name" value="HYDROLASE, PUTATIVE (AFU_ORTHOLOGUE AFUA_2G14860)-RELATED"/>
    <property type="match status" value="1"/>
</dbReference>
<name>A0A7Y9DJV1_9ACTN</name>
<evidence type="ECO:0000259" key="1">
    <source>
        <dbReference type="Pfam" id="PF00561"/>
    </source>
</evidence>
<evidence type="ECO:0000313" key="2">
    <source>
        <dbReference type="EMBL" id="NYD21927.1"/>
    </source>
</evidence>
<dbReference type="Proteomes" id="UP000521922">
    <property type="component" value="Unassembled WGS sequence"/>
</dbReference>
<comment type="caution">
    <text evidence="2">The sequence shown here is derived from an EMBL/GenBank/DDBJ whole genome shotgun (WGS) entry which is preliminary data.</text>
</comment>
<evidence type="ECO:0000313" key="3">
    <source>
        <dbReference type="Proteomes" id="UP000521922"/>
    </source>
</evidence>
<protein>
    <submittedName>
        <fullName evidence="2">Pimeloyl-ACP methyl ester carboxylesterase</fullName>
    </submittedName>
</protein>
<dbReference type="SUPFAM" id="SSF53474">
    <property type="entry name" value="alpha/beta-Hydrolases"/>
    <property type="match status" value="1"/>
</dbReference>
<accession>A0A7Y9DJV1</accession>
<dbReference type="Gene3D" id="3.40.50.1820">
    <property type="entry name" value="alpha/beta hydrolase"/>
    <property type="match status" value="1"/>
</dbReference>
<dbReference type="PRINTS" id="PR00111">
    <property type="entry name" value="ABHYDROLASE"/>
</dbReference>
<dbReference type="InterPro" id="IPR029058">
    <property type="entry name" value="AB_hydrolase_fold"/>
</dbReference>
<proteinExistence type="predicted"/>
<dbReference type="PANTHER" id="PTHR43798">
    <property type="entry name" value="MONOACYLGLYCEROL LIPASE"/>
    <property type="match status" value="1"/>
</dbReference>
<organism evidence="2 3">
    <name type="scientific">Kineococcus aurantiacus</name>
    <dbReference type="NCBI Taxonomy" id="37633"/>
    <lineage>
        <taxon>Bacteria</taxon>
        <taxon>Bacillati</taxon>
        <taxon>Actinomycetota</taxon>
        <taxon>Actinomycetes</taxon>
        <taxon>Kineosporiales</taxon>
        <taxon>Kineosporiaceae</taxon>
        <taxon>Kineococcus</taxon>
    </lineage>
</organism>
<dbReference type="InterPro" id="IPR050266">
    <property type="entry name" value="AB_hydrolase_sf"/>
</dbReference>